<proteinExistence type="predicted"/>
<dbReference type="EMBL" id="CAKMRJ010005745">
    <property type="protein sequence ID" value="CAH1453252.1"/>
    <property type="molecule type" value="Genomic_DNA"/>
</dbReference>
<comment type="caution">
    <text evidence="1">The sequence shown here is derived from an EMBL/GenBank/DDBJ whole genome shotgun (WGS) entry which is preliminary data.</text>
</comment>
<gene>
    <name evidence="1" type="ORF">LVIROSA_LOCUS38509</name>
</gene>
<sequence>MDDCVNVSYEKIMDKHTDDFEGFRMKPNEHDDEFYLTFLRFVVSFVKDIKCMLEEEKMTMELMKNTTISFHELVTKDEKEDGMLHMLTVEMKDDSHHKTQADDDWQQKFEKDDGRSEILEIALLVEVVKV</sequence>
<reference evidence="1 2" key="1">
    <citation type="submission" date="2022-01" db="EMBL/GenBank/DDBJ databases">
        <authorList>
            <person name="Xiong W."/>
            <person name="Schranz E."/>
        </authorList>
    </citation>
    <scope>NUCLEOTIDE SEQUENCE [LARGE SCALE GENOMIC DNA]</scope>
</reference>
<dbReference type="Proteomes" id="UP001157418">
    <property type="component" value="Unassembled WGS sequence"/>
</dbReference>
<organism evidence="1 2">
    <name type="scientific">Lactuca virosa</name>
    <dbReference type="NCBI Taxonomy" id="75947"/>
    <lineage>
        <taxon>Eukaryota</taxon>
        <taxon>Viridiplantae</taxon>
        <taxon>Streptophyta</taxon>
        <taxon>Embryophyta</taxon>
        <taxon>Tracheophyta</taxon>
        <taxon>Spermatophyta</taxon>
        <taxon>Magnoliopsida</taxon>
        <taxon>eudicotyledons</taxon>
        <taxon>Gunneridae</taxon>
        <taxon>Pentapetalae</taxon>
        <taxon>asterids</taxon>
        <taxon>campanulids</taxon>
        <taxon>Asterales</taxon>
        <taxon>Asteraceae</taxon>
        <taxon>Cichorioideae</taxon>
        <taxon>Cichorieae</taxon>
        <taxon>Lactucinae</taxon>
        <taxon>Lactuca</taxon>
    </lineage>
</organism>
<name>A0AAU9PTE6_9ASTR</name>
<keyword evidence="2" id="KW-1185">Reference proteome</keyword>
<accession>A0AAU9PTE6</accession>
<evidence type="ECO:0000313" key="2">
    <source>
        <dbReference type="Proteomes" id="UP001157418"/>
    </source>
</evidence>
<evidence type="ECO:0000313" key="1">
    <source>
        <dbReference type="EMBL" id="CAH1453252.1"/>
    </source>
</evidence>
<dbReference type="AlphaFoldDB" id="A0AAU9PTE6"/>
<protein>
    <submittedName>
        <fullName evidence="1">Uncharacterized protein</fullName>
    </submittedName>
</protein>